<dbReference type="EMBL" id="CP002198">
    <property type="protein sequence ID" value="ADN15007.1"/>
    <property type="molecule type" value="Genomic_DNA"/>
</dbReference>
<evidence type="ECO:0000313" key="2">
    <source>
        <dbReference type="Proteomes" id="UP000008206"/>
    </source>
</evidence>
<dbReference type="Pfam" id="PF11061">
    <property type="entry name" value="Tsr0524-like"/>
    <property type="match status" value="1"/>
</dbReference>
<dbReference type="AlphaFoldDB" id="E0U9T7"/>
<reference evidence="2" key="1">
    <citation type="journal article" date="2011" name="MBio">
        <title>Novel metabolic attributes of the genus Cyanothece, comprising a group of unicellular nitrogen-fixing Cyanobacteria.</title>
        <authorList>
            <person name="Bandyopadhyay A."/>
            <person name="Elvitigala T."/>
            <person name="Welsh E."/>
            <person name="Stockel J."/>
            <person name="Liberton M."/>
            <person name="Min H."/>
            <person name="Sherman L.A."/>
            <person name="Pakrasi H.B."/>
        </authorList>
    </citation>
    <scope>NUCLEOTIDE SEQUENCE [LARGE SCALE GENOMIC DNA]</scope>
    <source>
        <strain evidence="2">PCC 7822</strain>
    </source>
</reference>
<evidence type="ECO:0000313" key="1">
    <source>
        <dbReference type="EMBL" id="ADN15007.1"/>
    </source>
</evidence>
<gene>
    <name evidence="1" type="ordered locus">Cyan7822_3052</name>
</gene>
<keyword evidence="2" id="KW-1185">Reference proteome</keyword>
<dbReference type="eggNOG" id="ENOG5032ZJ2">
    <property type="taxonomic scope" value="Bacteria"/>
</dbReference>
<name>E0U9T7_GLOV7</name>
<dbReference type="InterPro" id="IPR021291">
    <property type="entry name" value="Tsr0524-like"/>
</dbReference>
<protein>
    <recommendedName>
        <fullName evidence="3">Cytochrome b6-f complex subunit PetP</fullName>
    </recommendedName>
</protein>
<dbReference type="Proteomes" id="UP000008206">
    <property type="component" value="Chromosome"/>
</dbReference>
<organism evidence="1 2">
    <name type="scientific">Gloeothece verrucosa (strain PCC 7822)</name>
    <name type="common">Cyanothece sp. (strain PCC 7822)</name>
    <dbReference type="NCBI Taxonomy" id="497965"/>
    <lineage>
        <taxon>Bacteria</taxon>
        <taxon>Bacillati</taxon>
        <taxon>Cyanobacteriota</taxon>
        <taxon>Cyanophyceae</taxon>
        <taxon>Oscillatoriophycideae</taxon>
        <taxon>Chroococcales</taxon>
        <taxon>Aphanothecaceae</taxon>
        <taxon>Gloeothece</taxon>
        <taxon>Gloeothece verrucosa</taxon>
    </lineage>
</organism>
<dbReference type="HOGENOM" id="CLU_2286838_0_0_3"/>
<dbReference type="KEGG" id="cyj:Cyan7822_3052"/>
<evidence type="ECO:0008006" key="3">
    <source>
        <dbReference type="Google" id="ProtNLM"/>
    </source>
</evidence>
<proteinExistence type="predicted"/>
<accession>E0U9T7</accession>
<sequence>MFQKNEIALGNIARSREKNQVVVNWESVDHSYKAKAGMEIGQKVKVYRLRDRVSPAVVSKLGKIGIITAFKMTDGSGVGAFVQFEDRSATWFFEDELKPLE</sequence>
<dbReference type="STRING" id="497965.Cyan7822_3052"/>